<comment type="subcellular location">
    <subcellularLocation>
        <location evidence="1">Membrane</location>
        <topology evidence="1">Single-pass type I membrane protein</topology>
    </subcellularLocation>
</comment>
<keyword evidence="9" id="KW-0472">Membrane</keyword>
<evidence type="ECO:0000256" key="1">
    <source>
        <dbReference type="ARBA" id="ARBA00004479"/>
    </source>
</evidence>
<evidence type="ECO:0000259" key="11">
    <source>
        <dbReference type="Pfam" id="PF12819"/>
    </source>
</evidence>
<keyword evidence="10" id="KW-0325">Glycoprotein</keyword>
<dbReference type="InterPro" id="IPR024788">
    <property type="entry name" value="Malectin-like_Carb-bd_dom"/>
</dbReference>
<dbReference type="Pfam" id="PF12819">
    <property type="entry name" value="Malectin_like"/>
    <property type="match status" value="1"/>
</dbReference>
<evidence type="ECO:0000313" key="12">
    <source>
        <dbReference type="EMBL" id="RVW31467.1"/>
    </source>
</evidence>
<evidence type="ECO:0000256" key="3">
    <source>
        <dbReference type="ARBA" id="ARBA00022679"/>
    </source>
</evidence>
<keyword evidence="3" id="KW-0808">Transferase</keyword>
<evidence type="ECO:0000256" key="10">
    <source>
        <dbReference type="ARBA" id="ARBA00023180"/>
    </source>
</evidence>
<reference evidence="12 13" key="1">
    <citation type="journal article" date="2018" name="PLoS Genet.">
        <title>Population sequencing reveals clonal diversity and ancestral inbreeding in the grapevine cultivar Chardonnay.</title>
        <authorList>
            <person name="Roach M.J."/>
            <person name="Johnson D.L."/>
            <person name="Bohlmann J."/>
            <person name="van Vuuren H.J."/>
            <person name="Jones S.J."/>
            <person name="Pretorius I.S."/>
            <person name="Schmidt S.A."/>
            <person name="Borneman A.R."/>
        </authorList>
    </citation>
    <scope>NUCLEOTIDE SEQUENCE [LARGE SCALE GENOMIC DNA]</scope>
    <source>
        <strain evidence="13">cv. Chardonnay</strain>
        <tissue evidence="12">Leaf</tissue>
    </source>
</reference>
<feature type="domain" description="Malectin-like" evidence="11">
    <location>
        <begin position="23"/>
        <end position="168"/>
    </location>
</feature>
<keyword evidence="6" id="KW-0547">Nucleotide-binding</keyword>
<evidence type="ECO:0000256" key="9">
    <source>
        <dbReference type="ARBA" id="ARBA00023136"/>
    </source>
</evidence>
<comment type="caution">
    <text evidence="12">The sequence shown here is derived from an EMBL/GenBank/DDBJ whole genome shotgun (WGS) entry which is preliminary data.</text>
</comment>
<dbReference type="InterPro" id="IPR045272">
    <property type="entry name" value="ANXUR1/2-like"/>
</dbReference>
<dbReference type="AlphaFoldDB" id="A0A438D7P4"/>
<evidence type="ECO:0000256" key="2">
    <source>
        <dbReference type="ARBA" id="ARBA00022527"/>
    </source>
</evidence>
<keyword evidence="12" id="KW-0418">Kinase</keyword>
<dbReference type="Proteomes" id="UP000288805">
    <property type="component" value="Unassembled WGS sequence"/>
</dbReference>
<evidence type="ECO:0000256" key="5">
    <source>
        <dbReference type="ARBA" id="ARBA00022729"/>
    </source>
</evidence>
<dbReference type="EMBL" id="QGNW01001754">
    <property type="protein sequence ID" value="RVW31467.1"/>
    <property type="molecule type" value="Genomic_DNA"/>
</dbReference>
<evidence type="ECO:0000256" key="4">
    <source>
        <dbReference type="ARBA" id="ARBA00022692"/>
    </source>
</evidence>
<name>A0A438D7P4_VITVI</name>
<keyword evidence="5" id="KW-0732">Signal</keyword>
<evidence type="ECO:0000256" key="7">
    <source>
        <dbReference type="ARBA" id="ARBA00022840"/>
    </source>
</evidence>
<feature type="non-terminal residue" evidence="12">
    <location>
        <position position="1"/>
    </location>
</feature>
<dbReference type="FunFam" id="2.60.120.430:FF:000003">
    <property type="entry name" value="FERONIA receptor-like kinase"/>
    <property type="match status" value="1"/>
</dbReference>
<gene>
    <name evidence="12" type="primary">VvCHDh000894_1</name>
    <name evidence="12" type="ORF">CK203_086815</name>
</gene>
<evidence type="ECO:0000313" key="13">
    <source>
        <dbReference type="Proteomes" id="UP000288805"/>
    </source>
</evidence>
<protein>
    <submittedName>
        <fullName evidence="12">Putative receptor-like protein kinase</fullName>
    </submittedName>
</protein>
<organism evidence="12 13">
    <name type="scientific">Vitis vinifera</name>
    <name type="common">Grape</name>
    <dbReference type="NCBI Taxonomy" id="29760"/>
    <lineage>
        <taxon>Eukaryota</taxon>
        <taxon>Viridiplantae</taxon>
        <taxon>Streptophyta</taxon>
        <taxon>Embryophyta</taxon>
        <taxon>Tracheophyta</taxon>
        <taxon>Spermatophyta</taxon>
        <taxon>Magnoliopsida</taxon>
        <taxon>eudicotyledons</taxon>
        <taxon>Gunneridae</taxon>
        <taxon>Pentapetalae</taxon>
        <taxon>rosids</taxon>
        <taxon>Vitales</taxon>
        <taxon>Vitaceae</taxon>
        <taxon>Viteae</taxon>
        <taxon>Vitis</taxon>
    </lineage>
</organism>
<keyword evidence="12" id="KW-0675">Receptor</keyword>
<dbReference type="PANTHER" id="PTHR34590:SF15">
    <property type="entry name" value="PROTEIN KINASE DOMAIN-CONTAINING PROTEIN"/>
    <property type="match status" value="1"/>
</dbReference>
<evidence type="ECO:0000256" key="8">
    <source>
        <dbReference type="ARBA" id="ARBA00022989"/>
    </source>
</evidence>
<accession>A0A438D7P4</accession>
<dbReference type="GO" id="GO:0016020">
    <property type="term" value="C:membrane"/>
    <property type="evidence" value="ECO:0007669"/>
    <property type="project" value="UniProtKB-SubCell"/>
</dbReference>
<keyword evidence="8" id="KW-1133">Transmembrane helix</keyword>
<dbReference type="Gene3D" id="2.60.120.430">
    <property type="entry name" value="Galactose-binding lectin"/>
    <property type="match status" value="1"/>
</dbReference>
<dbReference type="GO" id="GO:0004674">
    <property type="term" value="F:protein serine/threonine kinase activity"/>
    <property type="evidence" value="ECO:0007669"/>
    <property type="project" value="UniProtKB-KW"/>
</dbReference>
<dbReference type="GO" id="GO:0004714">
    <property type="term" value="F:transmembrane receptor protein tyrosine kinase activity"/>
    <property type="evidence" value="ECO:0007669"/>
    <property type="project" value="InterPro"/>
</dbReference>
<keyword evidence="4" id="KW-0812">Transmembrane</keyword>
<proteinExistence type="predicted"/>
<dbReference type="PANTHER" id="PTHR34590">
    <property type="entry name" value="OS03G0124300 PROTEIN-RELATED"/>
    <property type="match status" value="1"/>
</dbReference>
<keyword evidence="7" id="KW-0067">ATP-binding</keyword>
<evidence type="ECO:0000256" key="6">
    <source>
        <dbReference type="ARBA" id="ARBA00022741"/>
    </source>
</evidence>
<keyword evidence="2" id="KW-0723">Serine/threonine-protein kinase</keyword>
<dbReference type="GO" id="GO:0005524">
    <property type="term" value="F:ATP binding"/>
    <property type="evidence" value="ECO:0007669"/>
    <property type="project" value="UniProtKB-KW"/>
</dbReference>
<sequence>LFIFLHYLTIPIAGYTPTENFAINCGSPGNSLEFGRRWTGDIDSKFSPLEKGKLSTTSPAAEQPLLLVPYSTARLSRNEFTYSFPLTAGQKYIRLHFYPSSYGEFNRSKAFFSVKTSGGYTLLSNFSAALAADLGKENIVKEFCINFHEVGEKLNITFTPTAGANAYALLTELKLSPCLTISTTLLQKRKRLGFKLLDNRIHLMLWKWYTD</sequence>